<dbReference type="AlphaFoldDB" id="A0A6G9QR11"/>
<dbReference type="InterPro" id="IPR001041">
    <property type="entry name" value="2Fe-2S_ferredoxin-type"/>
</dbReference>
<evidence type="ECO:0000259" key="2">
    <source>
        <dbReference type="PROSITE" id="PS51085"/>
    </source>
</evidence>
<dbReference type="InterPro" id="IPR012675">
    <property type="entry name" value="Beta-grasp_dom_sf"/>
</dbReference>
<protein>
    <submittedName>
        <fullName evidence="3">(2Fe-2S)-binding protein</fullName>
    </submittedName>
</protein>
<dbReference type="PROSITE" id="PS51085">
    <property type="entry name" value="2FE2S_FER_2"/>
    <property type="match status" value="1"/>
</dbReference>
<dbReference type="SUPFAM" id="SSF54292">
    <property type="entry name" value="2Fe-2S ferredoxin-like"/>
    <property type="match status" value="1"/>
</dbReference>
<dbReference type="PROSITE" id="PS00197">
    <property type="entry name" value="2FE2S_FER_1"/>
    <property type="match status" value="1"/>
</dbReference>
<dbReference type="Pfam" id="PF00111">
    <property type="entry name" value="Fer2"/>
    <property type="match status" value="1"/>
</dbReference>
<dbReference type="Gene3D" id="3.10.20.30">
    <property type="match status" value="1"/>
</dbReference>
<dbReference type="GO" id="GO:0051537">
    <property type="term" value="F:2 iron, 2 sulfur cluster binding"/>
    <property type="evidence" value="ECO:0007669"/>
    <property type="project" value="InterPro"/>
</dbReference>
<sequence>MPTIIQVNGKFYPVKDETVLEVLEKAGIEIYSQCRDGYCGACKCKTTNPESVKHKDDILAAFDPESEILACSSKVIDGETLVLKM</sequence>
<dbReference type="InterPro" id="IPR036010">
    <property type="entry name" value="2Fe-2S_ferredoxin-like_sf"/>
</dbReference>
<organism evidence="3 4">
    <name type="scientific">Shewanella aestuarii</name>
    <dbReference type="NCBI Taxonomy" id="1028752"/>
    <lineage>
        <taxon>Bacteria</taxon>
        <taxon>Pseudomonadati</taxon>
        <taxon>Pseudomonadota</taxon>
        <taxon>Gammaproteobacteria</taxon>
        <taxon>Alteromonadales</taxon>
        <taxon>Shewanellaceae</taxon>
        <taxon>Shewanella</taxon>
    </lineage>
</organism>
<dbReference type="InterPro" id="IPR006058">
    <property type="entry name" value="2Fe2S_fd_BS"/>
</dbReference>
<keyword evidence="1" id="KW-0830">Ubiquinone</keyword>
<dbReference type="RefSeq" id="WP_167680323.1">
    <property type="nucleotide sequence ID" value="NZ_CP050315.1"/>
</dbReference>
<dbReference type="CDD" id="cd00207">
    <property type="entry name" value="fer2"/>
    <property type="match status" value="1"/>
</dbReference>
<dbReference type="EMBL" id="CP050315">
    <property type="protein sequence ID" value="QIR16495.1"/>
    <property type="molecule type" value="Genomic_DNA"/>
</dbReference>
<feature type="domain" description="2Fe-2S ferredoxin-type" evidence="2">
    <location>
        <begin position="1"/>
        <end position="85"/>
    </location>
</feature>
<geneLocation type="plasmid" evidence="3 4">
    <name>pPN3F2_2</name>
</geneLocation>
<gene>
    <name evidence="3" type="ORF">HBH39_18640</name>
</gene>
<dbReference type="KEGG" id="saes:HBH39_18640"/>
<keyword evidence="3" id="KW-0614">Plasmid</keyword>
<evidence type="ECO:0000313" key="3">
    <source>
        <dbReference type="EMBL" id="QIR16495.1"/>
    </source>
</evidence>
<keyword evidence="4" id="KW-1185">Reference proteome</keyword>
<accession>A0A6G9QR11</accession>
<name>A0A6G9QR11_9GAMM</name>
<evidence type="ECO:0000313" key="4">
    <source>
        <dbReference type="Proteomes" id="UP000502608"/>
    </source>
</evidence>
<reference evidence="3 4" key="1">
    <citation type="submission" date="2020-03" db="EMBL/GenBank/DDBJ databases">
        <title>Complete genome sequence of Shewanella sp.</title>
        <authorList>
            <person name="Kim Y.-S."/>
            <person name="Kim S.-J."/>
            <person name="Jung H.-K."/>
            <person name="Kim K.-H."/>
        </authorList>
    </citation>
    <scope>NUCLEOTIDE SEQUENCE [LARGE SCALE GENOMIC DNA]</scope>
    <source>
        <strain evidence="3 4">PN3F2</strain>
        <plasmid evidence="3 4">pPN3F2_2</plasmid>
    </source>
</reference>
<dbReference type="Proteomes" id="UP000502608">
    <property type="component" value="Plasmid pPN3F2_2"/>
</dbReference>
<evidence type="ECO:0000256" key="1">
    <source>
        <dbReference type="ARBA" id="ARBA00023075"/>
    </source>
</evidence>
<proteinExistence type="predicted"/>